<evidence type="ECO:0000259" key="3">
    <source>
        <dbReference type="Pfam" id="PF20446"/>
    </source>
</evidence>
<feature type="compositionally biased region" description="Pro residues" evidence="1">
    <location>
        <begin position="440"/>
        <end position="449"/>
    </location>
</feature>
<dbReference type="Pfam" id="PF21117">
    <property type="entry name" value="MRB1590_C"/>
    <property type="match status" value="1"/>
</dbReference>
<dbReference type="SUPFAM" id="SSF52540">
    <property type="entry name" value="P-loop containing nucleoside triphosphate hydrolases"/>
    <property type="match status" value="1"/>
</dbReference>
<dbReference type="HOGENOM" id="CLU_021720_2_0_0"/>
<evidence type="ECO:0008006" key="7">
    <source>
        <dbReference type="Google" id="ProtNLM"/>
    </source>
</evidence>
<feature type="domain" description="ATPase of the ABC class N-terminal" evidence="3">
    <location>
        <begin position="5"/>
        <end position="161"/>
    </location>
</feature>
<evidence type="ECO:0000256" key="1">
    <source>
        <dbReference type="SAM" id="MobiDB-lite"/>
    </source>
</evidence>
<protein>
    <recommendedName>
        <fullName evidence="7">ATPase</fullName>
    </recommendedName>
</protein>
<dbReference type="InterPro" id="IPR046834">
    <property type="entry name" value="ABC_ATPase_C"/>
</dbReference>
<dbReference type="Pfam" id="PF09818">
    <property type="entry name" value="ABC_ATPase"/>
    <property type="match status" value="1"/>
</dbReference>
<name>D1CH77_THET1</name>
<dbReference type="Proteomes" id="UP000000323">
    <property type="component" value="Chromosome 2"/>
</dbReference>
<accession>D1CH77</accession>
<dbReference type="InterPro" id="IPR046833">
    <property type="entry name" value="ABC_N"/>
</dbReference>
<organism evidence="5 6">
    <name type="scientific">Thermobaculum terrenum (strain ATCC BAA-798 / CCMEE 7001 / YNP1)</name>
    <dbReference type="NCBI Taxonomy" id="525904"/>
    <lineage>
        <taxon>Bacteria</taxon>
        <taxon>Bacillati</taxon>
        <taxon>Chloroflexota</taxon>
        <taxon>Chloroflexia</taxon>
        <taxon>Candidatus Thermobaculales</taxon>
        <taxon>Candidatus Thermobaculaceae</taxon>
        <taxon>Thermobaculum</taxon>
    </lineage>
</organism>
<sequence length="568" mass="62331">MSDIHRLRALLERLDGKGYKAYQDIRGVYRAGQIELAIDHVQGDPFASPSRVRLMAPVSALNLPEHASEVRRMALENYLARRARAIIPGLGVRRTGTGKSNQIFVDAGEQEVMPRSACRIFGDRVELRLSVGLPAAGRTILGRSAAELLTEALPRLARATLWLSDLSEAEHFVDVVEDAHALREQLRPNGLVAFVGDDSILPRESGVSQRPLKGRVVPFRSPRELRVELDTPNSGKVVGMGIPEGVTLIVGGGFHGKSTLLSALARGVYDHVPGDGRERVVTRADAVKIRAEDGRRIVGVNLSPFIHDLPLGRSTRCFTTDDASGSTSQAANILEAVEVGAGLLLMDEDTCATNFMVRDRAMRELVPQEAEPIVPLIDRIRQLYEEAGISSILVVGGAGDYFEVADTVIWMHEYRPEVVTSRAKEIASRYEQHVGSPPDAWRPPTPRVPVPASIDPTRGDRTKVKARGTEEVGFGYESIDLRQVEQIVDPSQTRFIGDALVYALRAGIIDGKRTISEVLDQLEAHIRELSIDVISPHSGHPGDYALARRYEIAAALNRLRTLEVRQRG</sequence>
<dbReference type="Pfam" id="PF20446">
    <property type="entry name" value="ABC_N"/>
    <property type="match status" value="1"/>
</dbReference>
<dbReference type="InterPro" id="IPR027417">
    <property type="entry name" value="P-loop_NTPase"/>
</dbReference>
<keyword evidence="6" id="KW-1185">Reference proteome</keyword>
<dbReference type="PANTHER" id="PTHR38149">
    <property type="entry name" value="ATPASE"/>
    <property type="match status" value="1"/>
</dbReference>
<evidence type="ECO:0000313" key="5">
    <source>
        <dbReference type="EMBL" id="ACZ43098.1"/>
    </source>
</evidence>
<dbReference type="OrthoDB" id="9809999at2"/>
<dbReference type="EMBL" id="CP001826">
    <property type="protein sequence ID" value="ACZ43098.1"/>
    <property type="molecule type" value="Genomic_DNA"/>
</dbReference>
<evidence type="ECO:0000313" key="6">
    <source>
        <dbReference type="Proteomes" id="UP000000323"/>
    </source>
</evidence>
<dbReference type="RefSeq" id="WP_012876129.1">
    <property type="nucleotide sequence ID" value="NC_013526.1"/>
</dbReference>
<proteinExistence type="predicted"/>
<evidence type="ECO:0000259" key="4">
    <source>
        <dbReference type="Pfam" id="PF21117"/>
    </source>
</evidence>
<dbReference type="KEGG" id="ttr:Tter_2198"/>
<dbReference type="STRING" id="525904.Tter_2198"/>
<feature type="domain" description="ATPase of the ABC class C-terminal" evidence="2">
    <location>
        <begin position="168"/>
        <end position="434"/>
    </location>
</feature>
<dbReference type="PANTHER" id="PTHR38149:SF1">
    <property type="entry name" value="ATPASE"/>
    <property type="match status" value="1"/>
</dbReference>
<dbReference type="eggNOG" id="COG3044">
    <property type="taxonomic scope" value="Bacteria"/>
</dbReference>
<dbReference type="InterPro" id="IPR049069">
    <property type="entry name" value="MRB1590-like_C"/>
</dbReference>
<dbReference type="AlphaFoldDB" id="D1CH77"/>
<evidence type="ECO:0000259" key="2">
    <source>
        <dbReference type="Pfam" id="PF09818"/>
    </source>
</evidence>
<feature type="domain" description="MRB1590-like C-terminal" evidence="4">
    <location>
        <begin position="463"/>
        <end position="565"/>
    </location>
</feature>
<gene>
    <name evidence="5" type="ordered locus">Tter_2198</name>
</gene>
<reference evidence="6" key="1">
    <citation type="journal article" date="2010" name="Stand. Genomic Sci.">
        <title>Complete genome sequence of 'Thermobaculum terrenum' type strain (YNP1).</title>
        <authorList>
            <person name="Kiss H."/>
            <person name="Cleland D."/>
            <person name="Lapidus A."/>
            <person name="Lucas S."/>
            <person name="Glavina Del Rio T."/>
            <person name="Nolan M."/>
            <person name="Tice H."/>
            <person name="Han C."/>
            <person name="Goodwin L."/>
            <person name="Pitluck S."/>
            <person name="Liolios K."/>
            <person name="Ivanova N."/>
            <person name="Mavromatis K."/>
            <person name="Ovchinnikova G."/>
            <person name="Pati A."/>
            <person name="Chen A."/>
            <person name="Palaniappan K."/>
            <person name="Land M."/>
            <person name="Hauser L."/>
            <person name="Chang Y."/>
            <person name="Jeffries C."/>
            <person name="Lu M."/>
            <person name="Brettin T."/>
            <person name="Detter J."/>
            <person name="Goker M."/>
            <person name="Tindall B."/>
            <person name="Beck B."/>
            <person name="McDermott T."/>
            <person name="Woyke T."/>
            <person name="Bristow J."/>
            <person name="Eisen J."/>
            <person name="Markowitz V."/>
            <person name="Hugenholtz P."/>
            <person name="Kyrpides N."/>
            <person name="Klenk H."/>
            <person name="Cheng J."/>
        </authorList>
    </citation>
    <scope>NUCLEOTIDE SEQUENCE [LARGE SCALE GENOMIC DNA]</scope>
    <source>
        <strain evidence="6">ATCC BAA-798 / YNP1</strain>
    </source>
</reference>
<dbReference type="InterPro" id="IPR019195">
    <property type="entry name" value="ABC_ATPase_put"/>
</dbReference>
<feature type="region of interest" description="Disordered" evidence="1">
    <location>
        <begin position="434"/>
        <end position="463"/>
    </location>
</feature>